<dbReference type="RefSeq" id="WP_198828228.1">
    <property type="nucleotide sequence ID" value="NZ_CP066308.1"/>
</dbReference>
<proteinExistence type="inferred from homology"/>
<keyword evidence="3 4" id="KW-0378">Hydrolase</keyword>
<dbReference type="PIRSF" id="PIRSF005520">
    <property type="entry name" value="UCP005520"/>
    <property type="match status" value="1"/>
</dbReference>
<keyword evidence="4" id="KW-0460">Magnesium</keyword>
<dbReference type="GO" id="GO:0005737">
    <property type="term" value="C:cytoplasm"/>
    <property type="evidence" value="ECO:0007669"/>
    <property type="project" value="UniProtKB-SubCell"/>
</dbReference>
<dbReference type="PANTHER" id="PTHR34276">
    <property type="entry name" value="MINI-RIBONUCLEASE 3"/>
    <property type="match status" value="1"/>
</dbReference>
<keyword evidence="4" id="KW-0699">rRNA-binding</keyword>
<gene>
    <name evidence="4" type="primary">mrnC</name>
    <name evidence="6" type="ORF">JD108_01230</name>
    <name evidence="7" type="ORF">KDJ56_01230</name>
</gene>
<dbReference type="GO" id="GO:0004525">
    <property type="term" value="F:ribonuclease III activity"/>
    <property type="evidence" value="ECO:0007669"/>
    <property type="project" value="InterPro"/>
</dbReference>
<reference evidence="6 8" key="1">
    <citation type="submission" date="2020-12" db="EMBL/GenBank/DDBJ databases">
        <title>strain FJAT-54423T represents a novel species of the genus Brevibacillus.</title>
        <authorList>
            <person name="Tang R."/>
        </authorList>
    </citation>
    <scope>NUCLEOTIDE SEQUENCE [LARGE SCALE GENOMIC DNA]</scope>
    <source>
        <strain evidence="6 8">FJAT-54423</strain>
    </source>
</reference>
<dbReference type="InterPro" id="IPR036389">
    <property type="entry name" value="RNase_III_sf"/>
</dbReference>
<dbReference type="Pfam" id="PF00636">
    <property type="entry name" value="Ribonuclease_3"/>
    <property type="match status" value="1"/>
</dbReference>
<dbReference type="GO" id="GO:0019843">
    <property type="term" value="F:rRNA binding"/>
    <property type="evidence" value="ECO:0007669"/>
    <property type="project" value="UniProtKB-UniRule"/>
</dbReference>
<dbReference type="Proteomes" id="UP000595847">
    <property type="component" value="Chromosome"/>
</dbReference>
<evidence type="ECO:0000313" key="6">
    <source>
        <dbReference type="EMBL" id="QQE74652.1"/>
    </source>
</evidence>
<evidence type="ECO:0000313" key="9">
    <source>
        <dbReference type="Proteomes" id="UP000677234"/>
    </source>
</evidence>
<dbReference type="InterPro" id="IPR008226">
    <property type="entry name" value="Mini3_fam"/>
</dbReference>
<dbReference type="SMART" id="SM00535">
    <property type="entry name" value="RIBOc"/>
    <property type="match status" value="1"/>
</dbReference>
<comment type="cofactor">
    <cofactor evidence="4">
        <name>Mg(2+)</name>
        <dbReference type="ChEBI" id="CHEBI:18420"/>
    </cofactor>
</comment>
<evidence type="ECO:0000256" key="2">
    <source>
        <dbReference type="ARBA" id="ARBA00022759"/>
    </source>
</evidence>
<reference evidence="7" key="2">
    <citation type="submission" date="2021-04" db="EMBL/GenBank/DDBJ databases">
        <title>Brevibacillus composti FJAT-54423, complete genome.</title>
        <authorList>
            <person name="Tang R."/>
        </authorList>
    </citation>
    <scope>NUCLEOTIDE SEQUENCE</scope>
    <source>
        <strain evidence="7">FJAT-54424</strain>
    </source>
</reference>
<dbReference type="KEGG" id="bcop:JD108_01230"/>
<evidence type="ECO:0000256" key="4">
    <source>
        <dbReference type="HAMAP-Rule" id="MF_01468"/>
    </source>
</evidence>
<dbReference type="HAMAP" id="MF_01468">
    <property type="entry name" value="RNase_Mini_III"/>
    <property type="match status" value="1"/>
</dbReference>
<dbReference type="AlphaFoldDB" id="A0A7T5ELB4"/>
<sequence length="137" mass="15286">MQKEELAREPHLVNPLVLAFLGDATYSHCVRYHLIAKGLVKPHVLHKTANQYVSAKAQANILHALMPLFTEEEAAVVRRGRNAKSGSSAKNADIIDYRHATAFEALIGYLYLCGREERLAEIMQQAFAIVEGVYGHE</sequence>
<protein>
    <recommendedName>
        <fullName evidence="4">Mini-ribonuclease 3</fullName>
        <shortName evidence="4">Mini-3</shortName>
        <shortName evidence="4">Mini-RNase 3</shortName>
        <ecNumber evidence="4">3.1.26.-</ecNumber>
    </recommendedName>
    <alternativeName>
        <fullName evidence="4">Mini-RNase III</fullName>
        <shortName evidence="4">Mini-III</shortName>
    </alternativeName>
</protein>
<keyword evidence="4" id="KW-0694">RNA-binding</keyword>
<feature type="domain" description="RNase III" evidence="5">
    <location>
        <begin position="4"/>
        <end position="134"/>
    </location>
</feature>
<comment type="function">
    <text evidence="4">Involved in correct processing of both the 5' and 3' ends of 23S rRNA precursor. Processes 30S rRNA precursor transcript even in absence of ribonuclease 3 (Rnc); Rnc processes 30S rRNA into smaller rRNA precursors.</text>
</comment>
<evidence type="ECO:0000313" key="8">
    <source>
        <dbReference type="Proteomes" id="UP000595847"/>
    </source>
</evidence>
<feature type="active site" evidence="4">
    <location>
        <position position="23"/>
    </location>
</feature>
<dbReference type="Gene3D" id="1.10.1520.10">
    <property type="entry name" value="Ribonuclease III domain"/>
    <property type="match status" value="1"/>
</dbReference>
<comment type="similarity">
    <text evidence="4">Belongs to the MrnC RNase family.</text>
</comment>
<evidence type="ECO:0000256" key="3">
    <source>
        <dbReference type="ARBA" id="ARBA00022801"/>
    </source>
</evidence>
<evidence type="ECO:0000313" key="7">
    <source>
        <dbReference type="EMBL" id="QUO41736.1"/>
    </source>
</evidence>
<dbReference type="EMBL" id="CP066308">
    <property type="protein sequence ID" value="QQE74652.1"/>
    <property type="molecule type" value="Genomic_DNA"/>
</dbReference>
<accession>A0A7T5ELB4</accession>
<keyword evidence="4" id="KW-0690">Ribosome biogenesis</keyword>
<evidence type="ECO:0000259" key="5">
    <source>
        <dbReference type="SMART" id="SM00535"/>
    </source>
</evidence>
<dbReference type="EC" id="3.1.26.-" evidence="4"/>
<dbReference type="CDD" id="cd00593">
    <property type="entry name" value="RIBOc"/>
    <property type="match status" value="1"/>
</dbReference>
<evidence type="ECO:0000256" key="1">
    <source>
        <dbReference type="ARBA" id="ARBA00022722"/>
    </source>
</evidence>
<comment type="subcellular location">
    <subcellularLocation>
        <location evidence="4">Cytoplasm</location>
    </subcellularLocation>
</comment>
<dbReference type="SUPFAM" id="SSF69065">
    <property type="entry name" value="RNase III domain-like"/>
    <property type="match status" value="1"/>
</dbReference>
<dbReference type="PANTHER" id="PTHR34276:SF1">
    <property type="entry name" value="MINI-RIBONUCLEASE 3"/>
    <property type="match status" value="1"/>
</dbReference>
<comment type="subunit">
    <text evidence="4">Homodimer.</text>
</comment>
<dbReference type="Proteomes" id="UP000677234">
    <property type="component" value="Chromosome"/>
</dbReference>
<keyword evidence="4" id="KW-0963">Cytoplasm</keyword>
<keyword evidence="1 4" id="KW-0540">Nuclease</keyword>
<keyword evidence="4" id="KW-0698">rRNA processing</keyword>
<dbReference type="GO" id="GO:0006364">
    <property type="term" value="P:rRNA processing"/>
    <property type="evidence" value="ECO:0007669"/>
    <property type="project" value="UniProtKB-UniRule"/>
</dbReference>
<keyword evidence="9" id="KW-1185">Reference proteome</keyword>
<dbReference type="EMBL" id="CP073708">
    <property type="protein sequence ID" value="QUO41736.1"/>
    <property type="molecule type" value="Genomic_DNA"/>
</dbReference>
<name>A0A7T5ELB4_9BACL</name>
<organism evidence="6 8">
    <name type="scientific">Brevibacillus composti</name>
    <dbReference type="NCBI Taxonomy" id="2796470"/>
    <lineage>
        <taxon>Bacteria</taxon>
        <taxon>Bacillati</taxon>
        <taxon>Bacillota</taxon>
        <taxon>Bacilli</taxon>
        <taxon>Bacillales</taxon>
        <taxon>Paenibacillaceae</taxon>
        <taxon>Brevibacillus</taxon>
    </lineage>
</organism>
<keyword evidence="2 4" id="KW-0255">Endonuclease</keyword>
<dbReference type="InterPro" id="IPR000999">
    <property type="entry name" value="RNase_III_dom"/>
</dbReference>